<protein>
    <submittedName>
        <fullName evidence="3">Molecular chaperone GroEL</fullName>
    </submittedName>
</protein>
<evidence type="ECO:0000313" key="4">
    <source>
        <dbReference type="Proteomes" id="UP000229502"/>
    </source>
</evidence>
<comment type="caution">
    <text evidence="3">The sequence shown here is derived from an EMBL/GenBank/DDBJ whole genome shotgun (WGS) entry which is preliminary data.</text>
</comment>
<dbReference type="GO" id="GO:0140662">
    <property type="term" value="F:ATP-dependent protein folding chaperone"/>
    <property type="evidence" value="ECO:0007669"/>
    <property type="project" value="InterPro"/>
</dbReference>
<feature type="non-terminal residue" evidence="3">
    <location>
        <position position="1"/>
    </location>
</feature>
<dbReference type="GO" id="GO:0042026">
    <property type="term" value="P:protein refolding"/>
    <property type="evidence" value="ECO:0007669"/>
    <property type="project" value="InterPro"/>
</dbReference>
<reference evidence="4" key="1">
    <citation type="submission" date="2017-09" db="EMBL/GenBank/DDBJ databases">
        <title>Depth-based differentiation of microbial function through sediment-hosted aquifers and enrichment of novel symbionts in the deep terrestrial subsurface.</title>
        <authorList>
            <person name="Probst A.J."/>
            <person name="Ladd B."/>
            <person name="Jarett J.K."/>
            <person name="Geller-Mcgrath D.E."/>
            <person name="Sieber C.M.K."/>
            <person name="Emerson J.B."/>
            <person name="Anantharaman K."/>
            <person name="Thomas B.C."/>
            <person name="Malmstrom R."/>
            <person name="Stieglmeier M."/>
            <person name="Klingl A."/>
            <person name="Woyke T."/>
            <person name="Ryan C.M."/>
            <person name="Banfield J.F."/>
        </authorList>
    </citation>
    <scope>NUCLEOTIDE SEQUENCE [LARGE SCALE GENOMIC DNA]</scope>
</reference>
<gene>
    <name evidence="3" type="primary">groEL</name>
    <name evidence="3" type="ORF">COT03_00385</name>
</gene>
<accession>A0A2M6YRZ5</accession>
<sequence length="99" mass="10387">TLISNSGFNPGELIAKARDVSNQGMGFDVNKLESTANAVPVDMIKAGIVDPAKVVKDALRNGASVASMILTTECLICEKPEKKEAMPTMPQGGMGGMDY</sequence>
<evidence type="ECO:0000313" key="3">
    <source>
        <dbReference type="EMBL" id="PIU36290.1"/>
    </source>
</evidence>
<dbReference type="EMBL" id="PEWZ01000023">
    <property type="protein sequence ID" value="PIU36290.1"/>
    <property type="molecule type" value="Genomic_DNA"/>
</dbReference>
<dbReference type="InterPro" id="IPR027413">
    <property type="entry name" value="GROEL-like_equatorial_sf"/>
</dbReference>
<organism evidence="3 4">
    <name type="scientific">Candidatus Shapirobacteria bacterium CG07_land_8_20_14_0_80_39_18</name>
    <dbReference type="NCBI Taxonomy" id="1974882"/>
    <lineage>
        <taxon>Bacteria</taxon>
        <taxon>Candidatus Shapironibacteriota</taxon>
    </lineage>
</organism>
<evidence type="ECO:0000256" key="2">
    <source>
        <dbReference type="ARBA" id="ARBA00023186"/>
    </source>
</evidence>
<dbReference type="Pfam" id="PF00118">
    <property type="entry name" value="Cpn60_TCP1"/>
    <property type="match status" value="1"/>
</dbReference>
<dbReference type="SUPFAM" id="SSF48592">
    <property type="entry name" value="GroEL equatorial domain-like"/>
    <property type="match status" value="1"/>
</dbReference>
<dbReference type="GO" id="GO:0005524">
    <property type="term" value="F:ATP binding"/>
    <property type="evidence" value="ECO:0007669"/>
    <property type="project" value="InterPro"/>
</dbReference>
<dbReference type="PANTHER" id="PTHR45633">
    <property type="entry name" value="60 KDA HEAT SHOCK PROTEIN, MITOCHONDRIAL"/>
    <property type="match status" value="1"/>
</dbReference>
<dbReference type="AlphaFoldDB" id="A0A2M6YRZ5"/>
<proteinExistence type="inferred from homology"/>
<dbReference type="InterPro" id="IPR001844">
    <property type="entry name" value="Cpn60/GroEL"/>
</dbReference>
<name>A0A2M6YRZ5_9BACT</name>
<keyword evidence="2" id="KW-0143">Chaperone</keyword>
<dbReference type="Gene3D" id="1.10.560.10">
    <property type="entry name" value="GroEL-like equatorial domain"/>
    <property type="match status" value="1"/>
</dbReference>
<evidence type="ECO:0000256" key="1">
    <source>
        <dbReference type="ARBA" id="ARBA00006607"/>
    </source>
</evidence>
<dbReference type="Proteomes" id="UP000229502">
    <property type="component" value="Unassembled WGS sequence"/>
</dbReference>
<dbReference type="InterPro" id="IPR002423">
    <property type="entry name" value="Cpn60/GroEL/TCP-1"/>
</dbReference>
<comment type="similarity">
    <text evidence="1">Belongs to the chaperonin (HSP60) family.</text>
</comment>